<dbReference type="EMBL" id="CAOQHR010000002">
    <property type="protein sequence ID" value="CAI6330904.1"/>
    <property type="molecule type" value="Genomic_DNA"/>
</dbReference>
<keyword evidence="2" id="KW-1185">Reference proteome</keyword>
<name>A0A9W4XGZ2_9PLEO</name>
<proteinExistence type="predicted"/>
<organism evidence="1 2">
    <name type="scientific">Periconia digitata</name>
    <dbReference type="NCBI Taxonomy" id="1303443"/>
    <lineage>
        <taxon>Eukaryota</taxon>
        <taxon>Fungi</taxon>
        <taxon>Dikarya</taxon>
        <taxon>Ascomycota</taxon>
        <taxon>Pezizomycotina</taxon>
        <taxon>Dothideomycetes</taxon>
        <taxon>Pleosporomycetidae</taxon>
        <taxon>Pleosporales</taxon>
        <taxon>Massarineae</taxon>
        <taxon>Periconiaceae</taxon>
        <taxon>Periconia</taxon>
    </lineage>
</organism>
<comment type="caution">
    <text evidence="1">The sequence shown here is derived from an EMBL/GenBank/DDBJ whole genome shotgun (WGS) entry which is preliminary data.</text>
</comment>
<gene>
    <name evidence="1" type="ORF">PDIGIT_LOCUS4333</name>
</gene>
<reference evidence="1" key="1">
    <citation type="submission" date="2023-01" db="EMBL/GenBank/DDBJ databases">
        <authorList>
            <person name="Van Ghelder C."/>
            <person name="Rancurel C."/>
        </authorList>
    </citation>
    <scope>NUCLEOTIDE SEQUENCE</scope>
    <source>
        <strain evidence="1">CNCM I-4278</strain>
    </source>
</reference>
<sequence length="203" mass="22603">MAFLHVVMCLCANMTPRSILGKICHIPTSMYLGKYLKSRSASRSDLGDLRGMCTCMCMHACLRGVSTYLYLYIPMYVCMGVLYKEISVLPTYPLSPPKTTMLLPTSLLLLFLATSTLASPLEAAPSATASAIEKGHKNKHHEHLPRFKKACECVKPVMPMGMLSEKEKCHFRYYQDITCFQVSGGGCKEPVLKVCSIPSFLCW</sequence>
<dbReference type="OrthoDB" id="3783411at2759"/>
<protein>
    <submittedName>
        <fullName evidence="1">Uncharacterized protein</fullName>
    </submittedName>
</protein>
<dbReference type="Proteomes" id="UP001152607">
    <property type="component" value="Unassembled WGS sequence"/>
</dbReference>
<accession>A0A9W4XGZ2</accession>
<evidence type="ECO:0000313" key="1">
    <source>
        <dbReference type="EMBL" id="CAI6330904.1"/>
    </source>
</evidence>
<dbReference type="AlphaFoldDB" id="A0A9W4XGZ2"/>
<evidence type="ECO:0000313" key="2">
    <source>
        <dbReference type="Proteomes" id="UP001152607"/>
    </source>
</evidence>